<keyword evidence="2" id="KW-0547">Nucleotide-binding</keyword>
<reference evidence="2" key="2">
    <citation type="journal article" date="2022" name="Microbiol. Resour. Announc.">
        <title>Metagenome Sequencing to Explore Phylogenomics of Terrestrial Cyanobacteria.</title>
        <authorList>
            <person name="Ward R.D."/>
            <person name="Stajich J.E."/>
            <person name="Johansen J.R."/>
            <person name="Huntemann M."/>
            <person name="Clum A."/>
            <person name="Foster B."/>
            <person name="Foster B."/>
            <person name="Roux S."/>
            <person name="Palaniappan K."/>
            <person name="Varghese N."/>
            <person name="Mukherjee S."/>
            <person name="Reddy T.B.K."/>
            <person name="Daum C."/>
            <person name="Copeland A."/>
            <person name="Chen I.A."/>
            <person name="Ivanova N.N."/>
            <person name="Kyrpides N.C."/>
            <person name="Shapiro N."/>
            <person name="Eloe-Fadrosh E.A."/>
            <person name="Pietrasiak N."/>
        </authorList>
    </citation>
    <scope>NUCLEOTIDE SEQUENCE</scope>
    <source>
        <strain evidence="2">UHER 2000/2452</strain>
    </source>
</reference>
<dbReference type="AlphaFoldDB" id="A0A951QEW7"/>
<keyword evidence="2" id="KW-0067">ATP-binding</keyword>
<dbReference type="InterPro" id="IPR041664">
    <property type="entry name" value="AAA_16"/>
</dbReference>
<dbReference type="SUPFAM" id="SSF52540">
    <property type="entry name" value="P-loop containing nucleoside triphosphate hydrolases"/>
    <property type="match status" value="1"/>
</dbReference>
<gene>
    <name evidence="2" type="ORF">KME15_21715</name>
</gene>
<protein>
    <submittedName>
        <fullName evidence="2">ATP-binding protein</fullName>
    </submittedName>
</protein>
<proteinExistence type="predicted"/>
<organism evidence="2 3">
    <name type="scientific">Drouetiella hepatica Uher 2000/2452</name>
    <dbReference type="NCBI Taxonomy" id="904376"/>
    <lineage>
        <taxon>Bacteria</taxon>
        <taxon>Bacillati</taxon>
        <taxon>Cyanobacteriota</taxon>
        <taxon>Cyanophyceae</taxon>
        <taxon>Oculatellales</taxon>
        <taxon>Oculatellaceae</taxon>
        <taxon>Drouetiella</taxon>
    </lineage>
</organism>
<comment type="caution">
    <text evidence="2">The sequence shown here is derived from an EMBL/GenBank/DDBJ whole genome shotgun (WGS) entry which is preliminary data.</text>
</comment>
<dbReference type="EMBL" id="JAHHHD010000034">
    <property type="protein sequence ID" value="MBW4661300.1"/>
    <property type="molecule type" value="Genomic_DNA"/>
</dbReference>
<name>A0A951QEW7_9CYAN</name>
<dbReference type="InterPro" id="IPR027417">
    <property type="entry name" value="P-loop_NTPase"/>
</dbReference>
<dbReference type="GO" id="GO:0005524">
    <property type="term" value="F:ATP binding"/>
    <property type="evidence" value="ECO:0007669"/>
    <property type="project" value="UniProtKB-KW"/>
</dbReference>
<evidence type="ECO:0000313" key="2">
    <source>
        <dbReference type="EMBL" id="MBW4661300.1"/>
    </source>
</evidence>
<reference evidence="2" key="1">
    <citation type="submission" date="2021-05" db="EMBL/GenBank/DDBJ databases">
        <authorList>
            <person name="Pietrasiak N."/>
            <person name="Ward R."/>
            <person name="Stajich J.E."/>
            <person name="Kurbessoian T."/>
        </authorList>
    </citation>
    <scope>NUCLEOTIDE SEQUENCE</scope>
    <source>
        <strain evidence="2">UHER 2000/2452</strain>
    </source>
</reference>
<feature type="domain" description="Orc1-like AAA ATPase" evidence="1">
    <location>
        <begin position="60"/>
        <end position="218"/>
    </location>
</feature>
<dbReference type="Proteomes" id="UP000757435">
    <property type="component" value="Unassembled WGS sequence"/>
</dbReference>
<evidence type="ECO:0000313" key="3">
    <source>
        <dbReference type="Proteomes" id="UP000757435"/>
    </source>
</evidence>
<evidence type="ECO:0000259" key="1">
    <source>
        <dbReference type="Pfam" id="PF13191"/>
    </source>
</evidence>
<accession>A0A951QEW7</accession>
<dbReference type="Pfam" id="PF13191">
    <property type="entry name" value="AAA_16"/>
    <property type="match status" value="1"/>
</dbReference>
<sequence length="450" mass="51539">MTASPDFWKKLYTAFDPFRPLPANDPAWVDCASVRGEEDILAGLGLEIARSEKVTCQLYAGHRGAGKSTELLRLQDDLQRQGFRVVYFAADDGDLEPENTEYSDILLACARQLISKLRSQPGQDTQFREWVNRLLRDLRELGVTELSLDELSYETPETPLGKVSTTIKTNVSKQQVIRRQVEQQAESLIDILNEFIGKALGDRKPQDLVLMVDNLDRIIERYEGENQQSNYEQIFVNHSDQLRALNCHVIYTVPISLAYSVHLTAMEERYKPVEVLPMIMLKTPEGEISEAGMAKLKELIRQRFRFAQSGVELEAAFESGEALDKLCEMSGGHVRNLMNLMKAALQNTRELPISTRSVQRAISELRDTYRKVIDGHEWEALVRVSQEKLITENDDLFRSLLFRRCILEYRYIDAEGEVQVWHDVHPLVRGLDGFKRALDRYERGASSRSE</sequence>
<dbReference type="Gene3D" id="3.40.50.300">
    <property type="entry name" value="P-loop containing nucleotide triphosphate hydrolases"/>
    <property type="match status" value="1"/>
</dbReference>